<dbReference type="PANTHER" id="PTHR43731">
    <property type="entry name" value="RHOMBOID PROTEASE"/>
    <property type="match status" value="1"/>
</dbReference>
<accession>A0AAV9ZTX0</accession>
<dbReference type="SUPFAM" id="SSF144091">
    <property type="entry name" value="Rhomboid-like"/>
    <property type="match status" value="1"/>
</dbReference>
<comment type="caution">
    <text evidence="10">The sequence shown here is derived from an EMBL/GenBank/DDBJ whole genome shotgun (WGS) entry which is preliminary data.</text>
</comment>
<protein>
    <submittedName>
        <fullName evidence="10">Rhomboid domain-containing protein</fullName>
    </submittedName>
</protein>
<keyword evidence="5 8" id="KW-1133">Transmembrane helix</keyword>
<dbReference type="Gene3D" id="1.20.1540.10">
    <property type="entry name" value="Rhomboid-like"/>
    <property type="match status" value="1"/>
</dbReference>
<evidence type="ECO:0000256" key="8">
    <source>
        <dbReference type="SAM" id="Phobius"/>
    </source>
</evidence>
<evidence type="ECO:0000256" key="2">
    <source>
        <dbReference type="ARBA" id="ARBA00009045"/>
    </source>
</evidence>
<comment type="similarity">
    <text evidence="2">Belongs to the peptidase S54 family.</text>
</comment>
<feature type="compositionally biased region" description="Pro residues" evidence="7">
    <location>
        <begin position="70"/>
        <end position="88"/>
    </location>
</feature>
<evidence type="ECO:0000256" key="5">
    <source>
        <dbReference type="ARBA" id="ARBA00022989"/>
    </source>
</evidence>
<feature type="transmembrane region" description="Helical" evidence="8">
    <location>
        <begin position="300"/>
        <end position="321"/>
    </location>
</feature>
<feature type="region of interest" description="Disordered" evidence="7">
    <location>
        <begin position="60"/>
        <end position="104"/>
    </location>
</feature>
<gene>
    <name evidence="10" type="ORF">R3P38DRAFT_3087648</name>
</gene>
<feature type="transmembrane region" description="Helical" evidence="8">
    <location>
        <begin position="259"/>
        <end position="280"/>
    </location>
</feature>
<dbReference type="EMBL" id="JAWWNJ010000112">
    <property type="protein sequence ID" value="KAK6992201.1"/>
    <property type="molecule type" value="Genomic_DNA"/>
</dbReference>
<dbReference type="InterPro" id="IPR035952">
    <property type="entry name" value="Rhomboid-like_sf"/>
</dbReference>
<comment type="subcellular location">
    <subcellularLocation>
        <location evidence="1">Membrane</location>
        <topology evidence="1">Multi-pass membrane protein</topology>
    </subcellularLocation>
</comment>
<evidence type="ECO:0000313" key="11">
    <source>
        <dbReference type="Proteomes" id="UP001362999"/>
    </source>
</evidence>
<dbReference type="InterPro" id="IPR022764">
    <property type="entry name" value="Peptidase_S54_rhomboid_dom"/>
</dbReference>
<keyword evidence="4" id="KW-0378">Hydrolase</keyword>
<evidence type="ECO:0000256" key="7">
    <source>
        <dbReference type="SAM" id="MobiDB-lite"/>
    </source>
</evidence>
<dbReference type="GO" id="GO:0006465">
    <property type="term" value="P:signal peptide processing"/>
    <property type="evidence" value="ECO:0007669"/>
    <property type="project" value="TreeGrafter"/>
</dbReference>
<dbReference type="PANTHER" id="PTHR43731:SF14">
    <property type="entry name" value="PRESENILIN-ASSOCIATED RHOMBOID-LIKE PROTEIN, MITOCHONDRIAL"/>
    <property type="match status" value="1"/>
</dbReference>
<proteinExistence type="inferred from homology"/>
<feature type="transmembrane region" description="Helical" evidence="8">
    <location>
        <begin position="374"/>
        <end position="395"/>
    </location>
</feature>
<keyword evidence="11" id="KW-1185">Reference proteome</keyword>
<feature type="domain" description="Peptidase S54 rhomboid" evidence="9">
    <location>
        <begin position="245"/>
        <end position="422"/>
    </location>
</feature>
<sequence length="443" mass="48507">MFCLARTPLTTVTSCLPRQSSLLLPCRSYFKSPLLLAAKPKKPVVKPRVPVVAPSWARRPAPIKSTKPSNTPPPPEPRLALEPSPPSSRPQGVGHITESDHPYRPHSTSRHFLFAGSVIAGFFLWGAARTNEDTEKWINKLSRGGGSEGLDNRTLFRAKASELAENARRWWGGIAQSIQFLSPIPQKTIRDLYVSVAQRFLNATGAEKACWAITALNCSVFIAWQIPRLAGFMTKNFIHYPLSGHTHTLLTGVFSHHSFFHLLFNSMALLSFGAATGAFLTGSLGPRGPSDRLESTNAYHFLAMFVAAGLVSSLVSHTVKLKVYDRFTAHMAKSAPESLHRVPFIAGSLGASGAVYACIAISAVTFPELTVSPIFIPFSVPIRMGVGALVALDVIGILRGWRTFDHFAHFGGALFGFWYALFGPALWARWRAFASYFSSTKRD</sequence>
<organism evidence="10 11">
    <name type="scientific">Favolaschia claudopus</name>
    <dbReference type="NCBI Taxonomy" id="2862362"/>
    <lineage>
        <taxon>Eukaryota</taxon>
        <taxon>Fungi</taxon>
        <taxon>Dikarya</taxon>
        <taxon>Basidiomycota</taxon>
        <taxon>Agaricomycotina</taxon>
        <taxon>Agaricomycetes</taxon>
        <taxon>Agaricomycetidae</taxon>
        <taxon>Agaricales</taxon>
        <taxon>Marasmiineae</taxon>
        <taxon>Mycenaceae</taxon>
        <taxon>Favolaschia</taxon>
    </lineage>
</organism>
<evidence type="ECO:0000256" key="1">
    <source>
        <dbReference type="ARBA" id="ARBA00004141"/>
    </source>
</evidence>
<feature type="transmembrane region" description="Helical" evidence="8">
    <location>
        <begin position="342"/>
        <end position="362"/>
    </location>
</feature>
<dbReference type="InterPro" id="IPR050925">
    <property type="entry name" value="Rhomboid_protease_S54"/>
</dbReference>
<evidence type="ECO:0000313" key="10">
    <source>
        <dbReference type="EMBL" id="KAK6992201.1"/>
    </source>
</evidence>
<evidence type="ECO:0000256" key="3">
    <source>
        <dbReference type="ARBA" id="ARBA00022692"/>
    </source>
</evidence>
<evidence type="ECO:0000256" key="4">
    <source>
        <dbReference type="ARBA" id="ARBA00022801"/>
    </source>
</evidence>
<keyword evidence="3 8" id="KW-0812">Transmembrane</keyword>
<dbReference type="AlphaFoldDB" id="A0AAV9ZTX0"/>
<keyword evidence="6 8" id="KW-0472">Membrane</keyword>
<evidence type="ECO:0000259" key="9">
    <source>
        <dbReference type="Pfam" id="PF01694"/>
    </source>
</evidence>
<dbReference type="GO" id="GO:0004252">
    <property type="term" value="F:serine-type endopeptidase activity"/>
    <property type="evidence" value="ECO:0007669"/>
    <property type="project" value="InterPro"/>
</dbReference>
<dbReference type="Proteomes" id="UP001362999">
    <property type="component" value="Unassembled WGS sequence"/>
</dbReference>
<dbReference type="Pfam" id="PF01694">
    <property type="entry name" value="Rhomboid"/>
    <property type="match status" value="1"/>
</dbReference>
<name>A0AAV9ZTX0_9AGAR</name>
<reference evidence="10 11" key="1">
    <citation type="journal article" date="2024" name="J Genomics">
        <title>Draft genome sequencing and assembly of Favolaschia claudopus CIRM-BRFM 2984 isolated from oak limbs.</title>
        <authorList>
            <person name="Navarro D."/>
            <person name="Drula E."/>
            <person name="Chaduli D."/>
            <person name="Cazenave R."/>
            <person name="Ahrendt S."/>
            <person name="Wang J."/>
            <person name="Lipzen A."/>
            <person name="Daum C."/>
            <person name="Barry K."/>
            <person name="Grigoriev I.V."/>
            <person name="Favel A."/>
            <person name="Rosso M.N."/>
            <person name="Martin F."/>
        </authorList>
    </citation>
    <scope>NUCLEOTIDE SEQUENCE [LARGE SCALE GENOMIC DNA]</scope>
    <source>
        <strain evidence="10 11">CIRM-BRFM 2984</strain>
    </source>
</reference>
<dbReference type="GO" id="GO:0016020">
    <property type="term" value="C:membrane"/>
    <property type="evidence" value="ECO:0007669"/>
    <property type="project" value="UniProtKB-SubCell"/>
</dbReference>
<evidence type="ECO:0000256" key="6">
    <source>
        <dbReference type="ARBA" id="ARBA00023136"/>
    </source>
</evidence>
<feature type="transmembrane region" description="Helical" evidence="8">
    <location>
        <begin position="407"/>
        <end position="427"/>
    </location>
</feature>
<feature type="transmembrane region" description="Helical" evidence="8">
    <location>
        <begin position="111"/>
        <end position="128"/>
    </location>
</feature>